<dbReference type="AlphaFoldDB" id="A0AAD5L951"/>
<dbReference type="Pfam" id="PF03184">
    <property type="entry name" value="DDE_1"/>
    <property type="match status" value="1"/>
</dbReference>
<organism evidence="3 4">
    <name type="scientific">Pythium insidiosum</name>
    <name type="common">Pythiosis disease agent</name>
    <dbReference type="NCBI Taxonomy" id="114742"/>
    <lineage>
        <taxon>Eukaryota</taxon>
        <taxon>Sar</taxon>
        <taxon>Stramenopiles</taxon>
        <taxon>Oomycota</taxon>
        <taxon>Peronosporomycetes</taxon>
        <taxon>Pythiales</taxon>
        <taxon>Pythiaceae</taxon>
        <taxon>Pythium</taxon>
    </lineage>
</organism>
<dbReference type="InterPro" id="IPR036388">
    <property type="entry name" value="WH-like_DNA-bd_sf"/>
</dbReference>
<sequence>MFIPPMKRRRRTFTVEDKLTALDMLAHGESRSAVCAAFDTVEPTLRGWLDAEAELRAFKGSKKRKSLDGAGRPELVPFTEDLLGYMNELRDHDKINKSQKHSTRITVVLTIRADGKKLPLLFILGGKPGGRIERYELPTYPKGHYYAVQEHAWMDGRVWEQYVTECLAPEVEGPTVLIVDNFDSHPLDVGTMGPFKARLRSLWLQERHTAKTARQKRIAMIHRAITAYNGLAEETISGSFDTAIPKPVGV</sequence>
<comment type="caution">
    <text evidence="3">The sequence shown here is derived from an EMBL/GenBank/DDBJ whole genome shotgun (WGS) entry which is preliminary data.</text>
</comment>
<reference evidence="3" key="1">
    <citation type="submission" date="2021-12" db="EMBL/GenBank/DDBJ databases">
        <title>Prjna785345.</title>
        <authorList>
            <person name="Rujirawat T."/>
            <person name="Krajaejun T."/>
        </authorList>
    </citation>
    <scope>NUCLEOTIDE SEQUENCE</scope>
    <source>
        <strain evidence="3">Pi057C3</strain>
    </source>
</reference>
<dbReference type="InterPro" id="IPR009057">
    <property type="entry name" value="Homeodomain-like_sf"/>
</dbReference>
<evidence type="ECO:0000259" key="2">
    <source>
        <dbReference type="Pfam" id="PF04218"/>
    </source>
</evidence>
<name>A0AAD5L951_PYTIN</name>
<gene>
    <name evidence="3" type="ORF">P43SY_011738</name>
</gene>
<protein>
    <recommendedName>
        <fullName evidence="5">DDE-1 domain-containing protein</fullName>
    </recommendedName>
</protein>
<accession>A0AAD5L951</accession>
<dbReference type="Proteomes" id="UP001209570">
    <property type="component" value="Unassembled WGS sequence"/>
</dbReference>
<dbReference type="Pfam" id="PF04218">
    <property type="entry name" value="CENP-B_N"/>
    <property type="match status" value="1"/>
</dbReference>
<evidence type="ECO:0000259" key="1">
    <source>
        <dbReference type="Pfam" id="PF03184"/>
    </source>
</evidence>
<proteinExistence type="predicted"/>
<dbReference type="InterPro" id="IPR004875">
    <property type="entry name" value="DDE_SF_endonuclease_dom"/>
</dbReference>
<dbReference type="SUPFAM" id="SSF46689">
    <property type="entry name" value="Homeodomain-like"/>
    <property type="match status" value="1"/>
</dbReference>
<feature type="domain" description="DDE-1" evidence="1">
    <location>
        <begin position="103"/>
        <end position="186"/>
    </location>
</feature>
<dbReference type="EMBL" id="JAKCXM010001177">
    <property type="protein sequence ID" value="KAJ0391260.1"/>
    <property type="molecule type" value="Genomic_DNA"/>
</dbReference>
<feature type="domain" description="HTH psq-type" evidence="2">
    <location>
        <begin position="7"/>
        <end position="58"/>
    </location>
</feature>
<evidence type="ECO:0000313" key="4">
    <source>
        <dbReference type="Proteomes" id="UP001209570"/>
    </source>
</evidence>
<dbReference type="InterPro" id="IPR007889">
    <property type="entry name" value="HTH_Psq"/>
</dbReference>
<keyword evidence="4" id="KW-1185">Reference proteome</keyword>
<dbReference type="GO" id="GO:0003677">
    <property type="term" value="F:DNA binding"/>
    <property type="evidence" value="ECO:0007669"/>
    <property type="project" value="InterPro"/>
</dbReference>
<dbReference type="Gene3D" id="1.10.10.10">
    <property type="entry name" value="Winged helix-like DNA-binding domain superfamily/Winged helix DNA-binding domain"/>
    <property type="match status" value="1"/>
</dbReference>
<evidence type="ECO:0000313" key="3">
    <source>
        <dbReference type="EMBL" id="KAJ0391260.1"/>
    </source>
</evidence>
<evidence type="ECO:0008006" key="5">
    <source>
        <dbReference type="Google" id="ProtNLM"/>
    </source>
</evidence>